<accession>A0A9D4RRS6</accession>
<reference evidence="4" key="2">
    <citation type="submission" date="2020-11" db="EMBL/GenBank/DDBJ databases">
        <authorList>
            <person name="McCartney M.A."/>
            <person name="Auch B."/>
            <person name="Kono T."/>
            <person name="Mallez S."/>
            <person name="Becker A."/>
            <person name="Gohl D.M."/>
            <person name="Silverstein K.A.T."/>
            <person name="Koren S."/>
            <person name="Bechman K.B."/>
            <person name="Herman A."/>
            <person name="Abrahante J.E."/>
            <person name="Garbe J."/>
        </authorList>
    </citation>
    <scope>NUCLEOTIDE SEQUENCE</scope>
    <source>
        <strain evidence="4">Duluth1</strain>
        <tissue evidence="4">Whole animal</tissue>
    </source>
</reference>
<evidence type="ECO:0000313" key="5">
    <source>
        <dbReference type="Proteomes" id="UP000828390"/>
    </source>
</evidence>
<dbReference type="SUPFAM" id="SSF57302">
    <property type="entry name" value="Snake toxin-like"/>
    <property type="match status" value="1"/>
</dbReference>
<evidence type="ECO:0000256" key="3">
    <source>
        <dbReference type="SAM" id="SignalP"/>
    </source>
</evidence>
<evidence type="ECO:0000313" key="4">
    <source>
        <dbReference type="EMBL" id="KAH3876330.1"/>
    </source>
</evidence>
<dbReference type="AlphaFoldDB" id="A0A9D4RRS6"/>
<feature type="signal peptide" evidence="3">
    <location>
        <begin position="1"/>
        <end position="19"/>
    </location>
</feature>
<keyword evidence="2" id="KW-1015">Disulfide bond</keyword>
<keyword evidence="5" id="KW-1185">Reference proteome</keyword>
<dbReference type="InterPro" id="IPR045860">
    <property type="entry name" value="Snake_toxin-like_sf"/>
</dbReference>
<gene>
    <name evidence="4" type="ORF">DPMN_000169</name>
</gene>
<proteinExistence type="predicted"/>
<dbReference type="PANTHER" id="PTHR10036">
    <property type="entry name" value="CD59 GLYCOPROTEIN"/>
    <property type="match status" value="1"/>
</dbReference>
<dbReference type="PANTHER" id="PTHR10036:SF3">
    <property type="entry name" value="PROTEIN SLEEPLESS-RELATED"/>
    <property type="match status" value="1"/>
</dbReference>
<feature type="chain" id="PRO_5038527997" description="Sodefrin-like factor" evidence="3">
    <location>
        <begin position="20"/>
        <end position="200"/>
    </location>
</feature>
<evidence type="ECO:0008006" key="6">
    <source>
        <dbReference type="Google" id="ProtNLM"/>
    </source>
</evidence>
<name>A0A9D4RRS6_DREPO</name>
<comment type="caution">
    <text evidence="4">The sequence shown here is derived from an EMBL/GenBank/DDBJ whole genome shotgun (WGS) entry which is preliminary data.</text>
</comment>
<sequence>MLLILGIFFALPSFSFVNCLSCLRCTDIQSPRHCKYVTNCPFGEVCHVHQKTNDFGDVLFDLGCTRASACSNRSHSDHTCDECCNKDLCNSAGCGQPGYPQSRGPICYSCSAQTTEGNCHKIDFCGIHEVCMIHDEIEFGDTVYTSQCAVLAYCEEHKAEIAAIIGRSVIDDTRSITETTCHHCCDKDLCNSECTFALVG</sequence>
<evidence type="ECO:0000256" key="1">
    <source>
        <dbReference type="ARBA" id="ARBA00022729"/>
    </source>
</evidence>
<protein>
    <recommendedName>
        <fullName evidence="6">Sodefrin-like factor</fullName>
    </recommendedName>
</protein>
<reference evidence="4" key="1">
    <citation type="journal article" date="2019" name="bioRxiv">
        <title>The Genome of the Zebra Mussel, Dreissena polymorpha: A Resource for Invasive Species Research.</title>
        <authorList>
            <person name="McCartney M.A."/>
            <person name="Auch B."/>
            <person name="Kono T."/>
            <person name="Mallez S."/>
            <person name="Zhang Y."/>
            <person name="Obille A."/>
            <person name="Becker A."/>
            <person name="Abrahante J.E."/>
            <person name="Garbe J."/>
            <person name="Badalamenti J.P."/>
            <person name="Herman A."/>
            <person name="Mangelson H."/>
            <person name="Liachko I."/>
            <person name="Sullivan S."/>
            <person name="Sone E.D."/>
            <person name="Koren S."/>
            <person name="Silverstein K.A.T."/>
            <person name="Beckman K.B."/>
            <person name="Gohl D.M."/>
        </authorList>
    </citation>
    <scope>NUCLEOTIDE SEQUENCE</scope>
    <source>
        <strain evidence="4">Duluth1</strain>
        <tissue evidence="4">Whole animal</tissue>
    </source>
</reference>
<keyword evidence="1 3" id="KW-0732">Signal</keyword>
<dbReference type="EMBL" id="JAIWYP010000001">
    <property type="protein sequence ID" value="KAH3876330.1"/>
    <property type="molecule type" value="Genomic_DNA"/>
</dbReference>
<evidence type="ECO:0000256" key="2">
    <source>
        <dbReference type="ARBA" id="ARBA00023157"/>
    </source>
</evidence>
<organism evidence="4 5">
    <name type="scientific">Dreissena polymorpha</name>
    <name type="common">Zebra mussel</name>
    <name type="synonym">Mytilus polymorpha</name>
    <dbReference type="NCBI Taxonomy" id="45954"/>
    <lineage>
        <taxon>Eukaryota</taxon>
        <taxon>Metazoa</taxon>
        <taxon>Spiralia</taxon>
        <taxon>Lophotrochozoa</taxon>
        <taxon>Mollusca</taxon>
        <taxon>Bivalvia</taxon>
        <taxon>Autobranchia</taxon>
        <taxon>Heteroconchia</taxon>
        <taxon>Euheterodonta</taxon>
        <taxon>Imparidentia</taxon>
        <taxon>Neoheterodontei</taxon>
        <taxon>Myida</taxon>
        <taxon>Dreissenoidea</taxon>
        <taxon>Dreissenidae</taxon>
        <taxon>Dreissena</taxon>
    </lineage>
</organism>
<dbReference type="Proteomes" id="UP000828390">
    <property type="component" value="Unassembled WGS sequence"/>
</dbReference>